<accession>A0A8X6QS15</accession>
<comment type="caution">
    <text evidence="1">The sequence shown here is derived from an EMBL/GenBank/DDBJ whole genome shotgun (WGS) entry which is preliminary data.</text>
</comment>
<reference evidence="1" key="1">
    <citation type="submission" date="2020-08" db="EMBL/GenBank/DDBJ databases">
        <title>Multicomponent nature underlies the extraordinary mechanical properties of spider dragline silk.</title>
        <authorList>
            <person name="Kono N."/>
            <person name="Nakamura H."/>
            <person name="Mori M."/>
            <person name="Yoshida Y."/>
            <person name="Ohtoshi R."/>
            <person name="Malay A.D."/>
            <person name="Moran D.A.P."/>
            <person name="Tomita M."/>
            <person name="Numata K."/>
            <person name="Arakawa K."/>
        </authorList>
    </citation>
    <scope>NUCLEOTIDE SEQUENCE</scope>
</reference>
<protein>
    <submittedName>
        <fullName evidence="1">Uncharacterized protein</fullName>
    </submittedName>
</protein>
<organism evidence="1 2">
    <name type="scientific">Nephila pilipes</name>
    <name type="common">Giant wood spider</name>
    <name type="synonym">Nephila maculata</name>
    <dbReference type="NCBI Taxonomy" id="299642"/>
    <lineage>
        <taxon>Eukaryota</taxon>
        <taxon>Metazoa</taxon>
        <taxon>Ecdysozoa</taxon>
        <taxon>Arthropoda</taxon>
        <taxon>Chelicerata</taxon>
        <taxon>Arachnida</taxon>
        <taxon>Araneae</taxon>
        <taxon>Araneomorphae</taxon>
        <taxon>Entelegynae</taxon>
        <taxon>Araneoidea</taxon>
        <taxon>Nephilidae</taxon>
        <taxon>Nephila</taxon>
    </lineage>
</organism>
<sequence>MTMTHLRKMVERFETIRILAVQPDPWRKCIKLQQVEKVATAVTDQAIDNMQGWCGTAHQTPGEVCPASTSHRLYVISRAFLMTSPPSPLIYILLISGCGDTGKALCIKNMFPTFLA</sequence>
<evidence type="ECO:0000313" key="2">
    <source>
        <dbReference type="Proteomes" id="UP000887013"/>
    </source>
</evidence>
<name>A0A8X6QS15_NEPPI</name>
<dbReference type="EMBL" id="BMAW01131497">
    <property type="protein sequence ID" value="GFU39658.1"/>
    <property type="molecule type" value="Genomic_DNA"/>
</dbReference>
<gene>
    <name evidence="1" type="ORF">NPIL_342301</name>
</gene>
<dbReference type="AlphaFoldDB" id="A0A8X6QS15"/>
<evidence type="ECO:0000313" key="1">
    <source>
        <dbReference type="EMBL" id="GFU39658.1"/>
    </source>
</evidence>
<dbReference type="Proteomes" id="UP000887013">
    <property type="component" value="Unassembled WGS sequence"/>
</dbReference>
<keyword evidence="2" id="KW-1185">Reference proteome</keyword>
<proteinExistence type="predicted"/>